<dbReference type="PROSITE" id="PS00211">
    <property type="entry name" value="ABC_TRANSPORTER_1"/>
    <property type="match status" value="1"/>
</dbReference>
<dbReference type="PROSITE" id="PS50893">
    <property type="entry name" value="ABC_TRANSPORTER_2"/>
    <property type="match status" value="1"/>
</dbReference>
<feature type="domain" description="ABC transporter" evidence="5">
    <location>
        <begin position="17"/>
        <end position="245"/>
    </location>
</feature>
<dbReference type="SMART" id="SM00382">
    <property type="entry name" value="AAA"/>
    <property type="match status" value="1"/>
</dbReference>
<evidence type="ECO:0000313" key="6">
    <source>
        <dbReference type="EMBL" id="MBD8020251.1"/>
    </source>
</evidence>
<evidence type="ECO:0000256" key="1">
    <source>
        <dbReference type="ARBA" id="ARBA00005417"/>
    </source>
</evidence>
<accession>A0ABR8WT54</accession>
<dbReference type="EMBL" id="JACSPY010000004">
    <property type="protein sequence ID" value="MBD8020251.1"/>
    <property type="molecule type" value="Genomic_DNA"/>
</dbReference>
<keyword evidence="3" id="KW-0547">Nucleotide-binding</keyword>
<dbReference type="PANTHER" id="PTHR43335:SF4">
    <property type="entry name" value="ABC TRANSPORTER, ATP-BINDING PROTEIN"/>
    <property type="match status" value="1"/>
</dbReference>
<proteinExistence type="inferred from homology"/>
<dbReference type="InterPro" id="IPR017871">
    <property type="entry name" value="ABC_transporter-like_CS"/>
</dbReference>
<dbReference type="Pfam" id="PF00005">
    <property type="entry name" value="ABC_tran"/>
    <property type="match status" value="1"/>
</dbReference>
<keyword evidence="2" id="KW-0813">Transport</keyword>
<organism evidence="6 7">
    <name type="scientific">Brevibacterium gallinarum</name>
    <dbReference type="NCBI Taxonomy" id="2762220"/>
    <lineage>
        <taxon>Bacteria</taxon>
        <taxon>Bacillati</taxon>
        <taxon>Actinomycetota</taxon>
        <taxon>Actinomycetes</taxon>
        <taxon>Micrococcales</taxon>
        <taxon>Brevibacteriaceae</taxon>
        <taxon>Brevibacterium</taxon>
    </lineage>
</organism>
<keyword evidence="4 6" id="KW-0067">ATP-binding</keyword>
<dbReference type="PANTHER" id="PTHR43335">
    <property type="entry name" value="ABC TRANSPORTER, ATP-BINDING PROTEIN"/>
    <property type="match status" value="1"/>
</dbReference>
<name>A0ABR8WT54_9MICO</name>
<dbReference type="RefSeq" id="WP_191725749.1">
    <property type="nucleotide sequence ID" value="NZ_JACSPY010000004.1"/>
</dbReference>
<evidence type="ECO:0000256" key="4">
    <source>
        <dbReference type="ARBA" id="ARBA00022840"/>
    </source>
</evidence>
<gene>
    <name evidence="6" type="ORF">H9634_05585</name>
</gene>
<sequence>MNTAQKNPATDVTNPAIDVRDLVYRRGGRTILDHVSFRAEPGDVLALIGPNGSGKSSTLRCLLGLARPASGTVDINGASYRQHGTASGVGVALDNSGFNPHHRGRDALRIRAAAMGLRGEPARSAISRALSIVGMTEVAGQRIGRYSYGMRQRLGLAGALLGSPRTLVLDEPSNGLDPAGIRWLREFITDFAALGGTVLVTSHNLSEMTRSATRFAVIDNGRITSAPAAGEIDDLEAHFFAHTSQTAAH</sequence>
<comment type="caution">
    <text evidence="6">The sequence shown here is derived from an EMBL/GenBank/DDBJ whole genome shotgun (WGS) entry which is preliminary data.</text>
</comment>
<dbReference type="InterPro" id="IPR003439">
    <property type="entry name" value="ABC_transporter-like_ATP-bd"/>
</dbReference>
<dbReference type="SUPFAM" id="SSF52540">
    <property type="entry name" value="P-loop containing nucleoside triphosphate hydrolases"/>
    <property type="match status" value="1"/>
</dbReference>
<dbReference type="InterPro" id="IPR003593">
    <property type="entry name" value="AAA+_ATPase"/>
</dbReference>
<dbReference type="Gene3D" id="3.40.50.300">
    <property type="entry name" value="P-loop containing nucleotide triphosphate hydrolases"/>
    <property type="match status" value="1"/>
</dbReference>
<evidence type="ECO:0000256" key="2">
    <source>
        <dbReference type="ARBA" id="ARBA00022448"/>
    </source>
</evidence>
<evidence type="ECO:0000313" key="7">
    <source>
        <dbReference type="Proteomes" id="UP000651517"/>
    </source>
</evidence>
<dbReference type="Proteomes" id="UP000651517">
    <property type="component" value="Unassembled WGS sequence"/>
</dbReference>
<reference evidence="6 7" key="1">
    <citation type="submission" date="2020-08" db="EMBL/GenBank/DDBJ databases">
        <title>A Genomic Blueprint of the Chicken Gut Microbiome.</title>
        <authorList>
            <person name="Gilroy R."/>
            <person name="Ravi A."/>
            <person name="Getino M."/>
            <person name="Pursley I."/>
            <person name="Horton D.L."/>
            <person name="Alikhan N.-F."/>
            <person name="Baker D."/>
            <person name="Gharbi K."/>
            <person name="Hall N."/>
            <person name="Watson M."/>
            <person name="Adriaenssens E.M."/>
            <person name="Foster-Nyarko E."/>
            <person name="Jarju S."/>
            <person name="Secka A."/>
            <person name="Antonio M."/>
            <person name="Oren A."/>
            <person name="Chaudhuri R."/>
            <person name="La Ragione R.M."/>
            <person name="Hildebrand F."/>
            <person name="Pallen M.J."/>
        </authorList>
    </citation>
    <scope>NUCLEOTIDE SEQUENCE [LARGE SCALE GENOMIC DNA]</scope>
    <source>
        <strain evidence="6 7">Re57</strain>
    </source>
</reference>
<evidence type="ECO:0000259" key="5">
    <source>
        <dbReference type="PROSITE" id="PS50893"/>
    </source>
</evidence>
<evidence type="ECO:0000256" key="3">
    <source>
        <dbReference type="ARBA" id="ARBA00022741"/>
    </source>
</evidence>
<protein>
    <submittedName>
        <fullName evidence="6">ATP-binding cassette domain-containing protein</fullName>
    </submittedName>
</protein>
<dbReference type="InterPro" id="IPR027417">
    <property type="entry name" value="P-loop_NTPase"/>
</dbReference>
<keyword evidence="7" id="KW-1185">Reference proteome</keyword>
<dbReference type="GO" id="GO:0005524">
    <property type="term" value="F:ATP binding"/>
    <property type="evidence" value="ECO:0007669"/>
    <property type="project" value="UniProtKB-KW"/>
</dbReference>
<comment type="similarity">
    <text evidence="1">Belongs to the ABC transporter superfamily.</text>
</comment>